<dbReference type="InterPro" id="IPR019758">
    <property type="entry name" value="Pept_S26A_signal_pept_1_CS"/>
</dbReference>
<evidence type="ECO:0000256" key="6">
    <source>
        <dbReference type="RuleBase" id="RU362042"/>
    </source>
</evidence>
<dbReference type="PRINTS" id="PR00727">
    <property type="entry name" value="LEADERPTASE"/>
</dbReference>
<dbReference type="InterPro" id="IPR019533">
    <property type="entry name" value="Peptidase_S26"/>
</dbReference>
<dbReference type="PANTHER" id="PTHR43390">
    <property type="entry name" value="SIGNAL PEPTIDASE I"/>
    <property type="match status" value="1"/>
</dbReference>
<dbReference type="PROSITE" id="PS00760">
    <property type="entry name" value="SPASE_I_2"/>
    <property type="match status" value="1"/>
</dbReference>
<dbReference type="GO" id="GO:0009003">
    <property type="term" value="F:signal peptidase activity"/>
    <property type="evidence" value="ECO:0007669"/>
    <property type="project" value="UniProtKB-EC"/>
</dbReference>
<dbReference type="EC" id="3.4.21.89" evidence="3 6"/>
<comment type="caution">
    <text evidence="8">The sequence shown here is derived from an EMBL/GenBank/DDBJ whole genome shotgun (WGS) entry which is preliminary data.</text>
</comment>
<feature type="domain" description="Peptidase S26" evidence="7">
    <location>
        <begin position="10"/>
        <end position="167"/>
    </location>
</feature>
<keyword evidence="6" id="KW-0472">Membrane</keyword>
<evidence type="ECO:0000256" key="2">
    <source>
        <dbReference type="ARBA" id="ARBA00009370"/>
    </source>
</evidence>
<dbReference type="Pfam" id="PF10502">
    <property type="entry name" value="Peptidase_S26"/>
    <property type="match status" value="1"/>
</dbReference>
<name>A0A2M7W3J4_9BACT</name>
<evidence type="ECO:0000256" key="1">
    <source>
        <dbReference type="ARBA" id="ARBA00000677"/>
    </source>
</evidence>
<dbReference type="Gene3D" id="2.10.109.10">
    <property type="entry name" value="Umud Fragment, subunit A"/>
    <property type="match status" value="1"/>
</dbReference>
<proteinExistence type="inferred from homology"/>
<reference evidence="9" key="1">
    <citation type="submission" date="2017-09" db="EMBL/GenBank/DDBJ databases">
        <title>Depth-based differentiation of microbial function through sediment-hosted aquifers and enrichment of novel symbionts in the deep terrestrial subsurface.</title>
        <authorList>
            <person name="Probst A.J."/>
            <person name="Ladd B."/>
            <person name="Jarett J.K."/>
            <person name="Geller-Mcgrath D.E."/>
            <person name="Sieber C.M.K."/>
            <person name="Emerson J.B."/>
            <person name="Anantharaman K."/>
            <person name="Thomas B.C."/>
            <person name="Malmstrom R."/>
            <person name="Stieglmeier M."/>
            <person name="Klingl A."/>
            <person name="Woyke T."/>
            <person name="Ryan C.M."/>
            <person name="Banfield J.F."/>
        </authorList>
    </citation>
    <scope>NUCLEOTIDE SEQUENCE [LARGE SCALE GENOMIC DNA]</scope>
</reference>
<organism evidence="8 9">
    <name type="scientific">Candidatus Berkelbacteria bacterium CG_4_10_14_0_2_um_filter_35_9_33_12</name>
    <dbReference type="NCBI Taxonomy" id="1974499"/>
    <lineage>
        <taxon>Bacteria</taxon>
        <taxon>Candidatus Berkelbacteria</taxon>
    </lineage>
</organism>
<accession>A0A2M7W3J4</accession>
<dbReference type="InterPro" id="IPR036286">
    <property type="entry name" value="LexA/Signal_pep-like_sf"/>
</dbReference>
<feature type="transmembrane region" description="Helical" evidence="6">
    <location>
        <begin position="7"/>
        <end position="29"/>
    </location>
</feature>
<evidence type="ECO:0000259" key="7">
    <source>
        <dbReference type="Pfam" id="PF10502"/>
    </source>
</evidence>
<feature type="active site" evidence="5">
    <location>
        <position position="39"/>
    </location>
</feature>
<keyword evidence="6" id="KW-0645">Protease</keyword>
<dbReference type="PROSITE" id="PS00761">
    <property type="entry name" value="SPASE_I_3"/>
    <property type="match status" value="1"/>
</dbReference>
<gene>
    <name evidence="8" type="primary">lepB</name>
    <name evidence="8" type="ORF">COX60_02855</name>
</gene>
<feature type="active site" evidence="5">
    <location>
        <position position="82"/>
    </location>
</feature>
<comment type="catalytic activity">
    <reaction evidence="1 6">
        <text>Cleavage of hydrophobic, N-terminal signal or leader sequences from secreted and periplasmic proteins.</text>
        <dbReference type="EC" id="3.4.21.89"/>
    </reaction>
</comment>
<dbReference type="SUPFAM" id="SSF51306">
    <property type="entry name" value="LexA/Signal peptidase"/>
    <property type="match status" value="1"/>
</dbReference>
<dbReference type="Proteomes" id="UP000230137">
    <property type="component" value="Unassembled WGS sequence"/>
</dbReference>
<comment type="similarity">
    <text evidence="2 6">Belongs to the peptidase S26 family.</text>
</comment>
<evidence type="ECO:0000256" key="3">
    <source>
        <dbReference type="ARBA" id="ARBA00013208"/>
    </source>
</evidence>
<dbReference type="InterPro" id="IPR019757">
    <property type="entry name" value="Pept_S26A_signal_pept_1_Lys-AS"/>
</dbReference>
<keyword evidence="6" id="KW-1133">Transmembrane helix</keyword>
<dbReference type="InterPro" id="IPR000223">
    <property type="entry name" value="Pept_S26A_signal_pept_1"/>
</dbReference>
<keyword evidence="4 6" id="KW-0378">Hydrolase</keyword>
<evidence type="ECO:0000313" key="9">
    <source>
        <dbReference type="Proteomes" id="UP000230137"/>
    </source>
</evidence>
<sequence>MKKIFKLVLSFIKNIALVFILAFFIKYFLIQTFLVEGISMLPNYKDNDFVIVDKISYQVREPNYGEVIVFKPELHKDINYIKRIVGLPGDKVEIQLGHIFINSTQVIEPYLKSNLIYYENNRDYYYSKTLNKDEYFVLGDNRNNSQDSRSIGPISKENITGRVFLVIYPFSNARIVRASEGFKDPVY</sequence>
<dbReference type="CDD" id="cd06530">
    <property type="entry name" value="S26_SPase_I"/>
    <property type="match status" value="1"/>
</dbReference>
<dbReference type="GO" id="GO:0016020">
    <property type="term" value="C:membrane"/>
    <property type="evidence" value="ECO:0007669"/>
    <property type="project" value="UniProtKB-SubCell"/>
</dbReference>
<dbReference type="EMBL" id="PFQF01000039">
    <property type="protein sequence ID" value="PJA20092.1"/>
    <property type="molecule type" value="Genomic_DNA"/>
</dbReference>
<dbReference type="AlphaFoldDB" id="A0A2M7W3J4"/>
<protein>
    <recommendedName>
        <fullName evidence="3 6">Signal peptidase I</fullName>
        <ecNumber evidence="3 6">3.4.21.89</ecNumber>
    </recommendedName>
</protein>
<dbReference type="PANTHER" id="PTHR43390:SF1">
    <property type="entry name" value="CHLOROPLAST PROCESSING PEPTIDASE"/>
    <property type="match status" value="1"/>
</dbReference>
<evidence type="ECO:0000256" key="5">
    <source>
        <dbReference type="PIRSR" id="PIRSR600223-1"/>
    </source>
</evidence>
<evidence type="ECO:0000313" key="8">
    <source>
        <dbReference type="EMBL" id="PJA20092.1"/>
    </source>
</evidence>
<keyword evidence="6" id="KW-0812">Transmembrane</keyword>
<dbReference type="GO" id="GO:0004252">
    <property type="term" value="F:serine-type endopeptidase activity"/>
    <property type="evidence" value="ECO:0007669"/>
    <property type="project" value="InterPro"/>
</dbReference>
<dbReference type="NCBIfam" id="TIGR02227">
    <property type="entry name" value="sigpep_I_bact"/>
    <property type="match status" value="1"/>
</dbReference>
<dbReference type="GO" id="GO:0006465">
    <property type="term" value="P:signal peptide processing"/>
    <property type="evidence" value="ECO:0007669"/>
    <property type="project" value="InterPro"/>
</dbReference>
<comment type="subcellular location">
    <subcellularLocation>
        <location evidence="6">Membrane</location>
        <topology evidence="6">Single-pass type II membrane protein</topology>
    </subcellularLocation>
</comment>
<evidence type="ECO:0000256" key="4">
    <source>
        <dbReference type="ARBA" id="ARBA00022801"/>
    </source>
</evidence>